<sequence length="305" mass="33042">MSEADNRGGPANGEQPDIRFDEEGTVSSQELRDADELERLRVENERLRREYRHTRRAEYNRTALGLGLVGLVAVGAGVVFPSAREVLLIIGAIGLFSAVLTRFVTPGRFLPVDIAEGVYDAVDESRGALVAELGLSGSARYVPLDDGATVRLFVPQNDEVPLSNADDLRSTLVVSQDASRRGVAFTPTGRTLFREFEDTLQGELSETPRSAAQELAEGLTDGLELVDSADVDVDREGRRVSLRLRDVPFGAVDRVDHPVVSFVGVGLATALGTSVSVADARRDESEAVVSYVWTARSNGDEQEQQ</sequence>
<accession>A0A2I8VKU9</accession>
<evidence type="ECO:0000256" key="1">
    <source>
        <dbReference type="SAM" id="MobiDB-lite"/>
    </source>
</evidence>
<keyword evidence="5" id="KW-1185">Reference proteome</keyword>
<dbReference type="Pfam" id="PF25939">
    <property type="entry name" value="DUF7982"/>
    <property type="match status" value="1"/>
</dbReference>
<feature type="transmembrane region" description="Helical" evidence="2">
    <location>
        <begin position="86"/>
        <end position="104"/>
    </location>
</feature>
<feature type="domain" description="DUF7982" evidence="3">
    <location>
        <begin position="33"/>
        <end position="293"/>
    </location>
</feature>
<keyword evidence="2" id="KW-1133">Transmembrane helix</keyword>
<organism evidence="4 5">
    <name type="scientific">Salinigranum rubrum</name>
    <dbReference type="NCBI Taxonomy" id="755307"/>
    <lineage>
        <taxon>Archaea</taxon>
        <taxon>Methanobacteriati</taxon>
        <taxon>Methanobacteriota</taxon>
        <taxon>Stenosarchaea group</taxon>
        <taxon>Halobacteria</taxon>
        <taxon>Halobacteriales</taxon>
        <taxon>Haloferacaceae</taxon>
        <taxon>Salinigranum</taxon>
    </lineage>
</organism>
<protein>
    <recommendedName>
        <fullName evidence="3">DUF7982 domain-containing protein</fullName>
    </recommendedName>
</protein>
<evidence type="ECO:0000256" key="2">
    <source>
        <dbReference type="SAM" id="Phobius"/>
    </source>
</evidence>
<dbReference type="InterPro" id="IPR058288">
    <property type="entry name" value="DUF7982"/>
</dbReference>
<keyword evidence="2" id="KW-0812">Transmembrane</keyword>
<evidence type="ECO:0000313" key="5">
    <source>
        <dbReference type="Proteomes" id="UP000236584"/>
    </source>
</evidence>
<dbReference type="AlphaFoldDB" id="A0A2I8VKU9"/>
<feature type="transmembrane region" description="Helical" evidence="2">
    <location>
        <begin position="62"/>
        <end position="80"/>
    </location>
</feature>
<dbReference type="OrthoDB" id="214277at2157"/>
<dbReference type="RefSeq" id="WP_103426227.1">
    <property type="nucleotide sequence ID" value="NZ_CP026309.1"/>
</dbReference>
<name>A0A2I8VKU9_9EURY</name>
<dbReference type="Proteomes" id="UP000236584">
    <property type="component" value="Chromosome"/>
</dbReference>
<gene>
    <name evidence="4" type="ORF">C2R22_13555</name>
</gene>
<feature type="region of interest" description="Disordered" evidence="1">
    <location>
        <begin position="1"/>
        <end position="32"/>
    </location>
</feature>
<keyword evidence="2" id="KW-0472">Membrane</keyword>
<proteinExistence type="predicted"/>
<evidence type="ECO:0000313" key="4">
    <source>
        <dbReference type="EMBL" id="AUV82538.1"/>
    </source>
</evidence>
<evidence type="ECO:0000259" key="3">
    <source>
        <dbReference type="Pfam" id="PF25939"/>
    </source>
</evidence>
<dbReference type="GeneID" id="35593136"/>
<dbReference type="KEGG" id="srub:C2R22_13555"/>
<dbReference type="EMBL" id="CP026309">
    <property type="protein sequence ID" value="AUV82538.1"/>
    <property type="molecule type" value="Genomic_DNA"/>
</dbReference>
<reference evidence="4 5" key="1">
    <citation type="submission" date="2018-01" db="EMBL/GenBank/DDBJ databases">
        <title>Complete genome sequence of Salinigranum rubrum GX10T, an extremely halophilic archaeon isolated from a marine solar saltern.</title>
        <authorList>
            <person name="Han S."/>
        </authorList>
    </citation>
    <scope>NUCLEOTIDE SEQUENCE [LARGE SCALE GENOMIC DNA]</scope>
    <source>
        <strain evidence="4 5">GX10</strain>
    </source>
</reference>